<proteinExistence type="predicted"/>
<dbReference type="OrthoDB" id="188763at2759"/>
<gene>
    <name evidence="2" type="ORF">TrST_g4258</name>
</gene>
<keyword evidence="3" id="KW-1185">Reference proteome</keyword>
<evidence type="ECO:0000313" key="2">
    <source>
        <dbReference type="EMBL" id="GMH91585.1"/>
    </source>
</evidence>
<dbReference type="AlphaFoldDB" id="A0A9W7BSK8"/>
<accession>A0A9W7BSK8</accession>
<reference evidence="3" key="1">
    <citation type="journal article" date="2023" name="Commun. Biol.">
        <title>Genome analysis of Parmales, the sister group of diatoms, reveals the evolutionary specialization of diatoms from phago-mixotrophs to photoautotrophs.</title>
        <authorList>
            <person name="Ban H."/>
            <person name="Sato S."/>
            <person name="Yoshikawa S."/>
            <person name="Yamada K."/>
            <person name="Nakamura Y."/>
            <person name="Ichinomiya M."/>
            <person name="Sato N."/>
            <person name="Blanc-Mathieu R."/>
            <person name="Endo H."/>
            <person name="Kuwata A."/>
            <person name="Ogata H."/>
        </authorList>
    </citation>
    <scope>NUCLEOTIDE SEQUENCE [LARGE SCALE GENOMIC DNA]</scope>
    <source>
        <strain evidence="3">NIES 3701</strain>
    </source>
</reference>
<dbReference type="EMBL" id="BRXY01000387">
    <property type="protein sequence ID" value="GMH91585.1"/>
    <property type="molecule type" value="Genomic_DNA"/>
</dbReference>
<feature type="signal peptide" evidence="1">
    <location>
        <begin position="1"/>
        <end position="20"/>
    </location>
</feature>
<evidence type="ECO:0008006" key="4">
    <source>
        <dbReference type="Google" id="ProtNLM"/>
    </source>
</evidence>
<keyword evidence="1" id="KW-0732">Signal</keyword>
<feature type="chain" id="PRO_5040847629" description="Cyanovirin-N domain-containing protein" evidence="1">
    <location>
        <begin position="21"/>
        <end position="315"/>
    </location>
</feature>
<name>A0A9W7BSK8_9STRA</name>
<evidence type="ECO:0000256" key="1">
    <source>
        <dbReference type="SAM" id="SignalP"/>
    </source>
</evidence>
<organism evidence="2 3">
    <name type="scientific">Triparma strigata</name>
    <dbReference type="NCBI Taxonomy" id="1606541"/>
    <lineage>
        <taxon>Eukaryota</taxon>
        <taxon>Sar</taxon>
        <taxon>Stramenopiles</taxon>
        <taxon>Ochrophyta</taxon>
        <taxon>Bolidophyceae</taxon>
        <taxon>Parmales</taxon>
        <taxon>Triparmaceae</taxon>
        <taxon>Triparma</taxon>
    </lineage>
</organism>
<evidence type="ECO:0000313" key="3">
    <source>
        <dbReference type="Proteomes" id="UP001165085"/>
    </source>
</evidence>
<comment type="caution">
    <text evidence="2">The sequence shown here is derived from an EMBL/GenBank/DDBJ whole genome shotgun (WGS) entry which is preliminary data.</text>
</comment>
<dbReference type="Proteomes" id="UP001165085">
    <property type="component" value="Unassembled WGS sequence"/>
</dbReference>
<sequence length="315" mass="33169">MKTTALSLLLSFGGLALVHGVPCTPTSNPDPSNWVFDASPTEHPSCSSSGGGVNDLGSAPVQCEGDLASVYTRLDPATYGAECLSAKASLCKIPMYNFTSLDYDFSIDSCNGVWAAPLWMTPDTWQWDGGSGEIDSLELCPRSSISMNFAGGGSQVELDASTFSIDFTDNAHVTVRKDEEGIVTITTCQQEELQNSQCPPPTYSSCDDCLYNNNGEFACWCNNAGNIYSSGGCTDGTDCLWTLVSDVWNGVSGDAGYTGCMTEVPEIGLAAGKPNMDSKCTVSVERITLRGDNGAPLTFAPGSPSSCFTLTANSN</sequence>
<protein>
    <recommendedName>
        <fullName evidence="4">Cyanovirin-N domain-containing protein</fullName>
    </recommendedName>
</protein>